<evidence type="ECO:0000259" key="6">
    <source>
        <dbReference type="Pfam" id="PF04138"/>
    </source>
</evidence>
<evidence type="ECO:0000313" key="8">
    <source>
        <dbReference type="Proteomes" id="UP000184310"/>
    </source>
</evidence>
<feature type="transmembrane region" description="Helical" evidence="5">
    <location>
        <begin position="12"/>
        <end position="33"/>
    </location>
</feature>
<feature type="domain" description="GtrA/DPMS transmembrane" evidence="6">
    <location>
        <begin position="14"/>
        <end position="136"/>
    </location>
</feature>
<feature type="transmembrane region" description="Helical" evidence="5">
    <location>
        <begin position="77"/>
        <end position="95"/>
    </location>
</feature>
<feature type="transmembrane region" description="Helical" evidence="5">
    <location>
        <begin position="116"/>
        <end position="136"/>
    </location>
</feature>
<gene>
    <name evidence="7" type="ORF">SAMN02745163_03969</name>
</gene>
<evidence type="ECO:0000256" key="2">
    <source>
        <dbReference type="ARBA" id="ARBA00022692"/>
    </source>
</evidence>
<dbReference type="GO" id="GO:0016020">
    <property type="term" value="C:membrane"/>
    <property type="evidence" value="ECO:0007669"/>
    <property type="project" value="UniProtKB-SubCell"/>
</dbReference>
<dbReference type="InterPro" id="IPR007267">
    <property type="entry name" value="GtrA_DPMS_TM"/>
</dbReference>
<dbReference type="AlphaFoldDB" id="A0A1M6T7C9"/>
<accession>A0A1M6T7C9</accession>
<protein>
    <submittedName>
        <fullName evidence="7">Putative flippase GtrA (Transmembrane translocase of bactoprenol-linked glucose)</fullName>
    </submittedName>
</protein>
<dbReference type="RefSeq" id="WP_072992267.1">
    <property type="nucleotide sequence ID" value="NZ_FQZB01000019.1"/>
</dbReference>
<name>A0A1M6T7C9_9CLOT</name>
<keyword evidence="3 5" id="KW-1133">Transmembrane helix</keyword>
<sequence length="138" mass="15955">MNHIVDTIIEFLTYSLIGISNVLIDIFIFNLLWTISGRTQGNINYLFKLISFSVYSTTGYLLNRHFTFKSDCENRAYLKYLCILALLSFLDGTLISKLTLLNPFSIKHVYWRNITILLASASTGLLGFFINKFFIFEK</sequence>
<proteinExistence type="predicted"/>
<keyword evidence="8" id="KW-1185">Reference proteome</keyword>
<organism evidence="7 8">
    <name type="scientific">Clostridium cavendishii DSM 21758</name>
    <dbReference type="NCBI Taxonomy" id="1121302"/>
    <lineage>
        <taxon>Bacteria</taxon>
        <taxon>Bacillati</taxon>
        <taxon>Bacillota</taxon>
        <taxon>Clostridia</taxon>
        <taxon>Eubacteriales</taxon>
        <taxon>Clostridiaceae</taxon>
        <taxon>Clostridium</taxon>
    </lineage>
</organism>
<reference evidence="7 8" key="1">
    <citation type="submission" date="2016-11" db="EMBL/GenBank/DDBJ databases">
        <authorList>
            <person name="Jaros S."/>
            <person name="Januszkiewicz K."/>
            <person name="Wedrychowicz H."/>
        </authorList>
    </citation>
    <scope>NUCLEOTIDE SEQUENCE [LARGE SCALE GENOMIC DNA]</scope>
    <source>
        <strain evidence="7 8">DSM 21758</strain>
    </source>
</reference>
<dbReference type="EMBL" id="FQZB01000019">
    <property type="protein sequence ID" value="SHK52668.1"/>
    <property type="molecule type" value="Genomic_DNA"/>
</dbReference>
<comment type="subcellular location">
    <subcellularLocation>
        <location evidence="1">Membrane</location>
        <topology evidence="1">Multi-pass membrane protein</topology>
    </subcellularLocation>
</comment>
<dbReference type="STRING" id="1121302.SAMN02745163_03969"/>
<keyword evidence="4 5" id="KW-0472">Membrane</keyword>
<feature type="transmembrane region" description="Helical" evidence="5">
    <location>
        <begin position="45"/>
        <end position="62"/>
    </location>
</feature>
<evidence type="ECO:0000256" key="1">
    <source>
        <dbReference type="ARBA" id="ARBA00004141"/>
    </source>
</evidence>
<evidence type="ECO:0000256" key="5">
    <source>
        <dbReference type="SAM" id="Phobius"/>
    </source>
</evidence>
<evidence type="ECO:0000256" key="3">
    <source>
        <dbReference type="ARBA" id="ARBA00022989"/>
    </source>
</evidence>
<evidence type="ECO:0000313" key="7">
    <source>
        <dbReference type="EMBL" id="SHK52668.1"/>
    </source>
</evidence>
<keyword evidence="2 5" id="KW-0812">Transmembrane</keyword>
<dbReference type="OrthoDB" id="1910778at2"/>
<dbReference type="Pfam" id="PF04138">
    <property type="entry name" value="GtrA_DPMS_TM"/>
    <property type="match status" value="1"/>
</dbReference>
<dbReference type="GO" id="GO:0000271">
    <property type="term" value="P:polysaccharide biosynthetic process"/>
    <property type="evidence" value="ECO:0007669"/>
    <property type="project" value="InterPro"/>
</dbReference>
<dbReference type="Proteomes" id="UP000184310">
    <property type="component" value="Unassembled WGS sequence"/>
</dbReference>
<evidence type="ECO:0000256" key="4">
    <source>
        <dbReference type="ARBA" id="ARBA00023136"/>
    </source>
</evidence>